<dbReference type="eggNOG" id="COG2205">
    <property type="taxonomic scope" value="Bacteria"/>
</dbReference>
<name>I7K579_9CLOT</name>
<comment type="caution">
    <text evidence="17">The sequence shown here is derived from an EMBL/GenBank/DDBJ whole genome shotgun (WGS) entry which is preliminary data.</text>
</comment>
<evidence type="ECO:0000256" key="12">
    <source>
        <dbReference type="ARBA" id="ARBA00023012"/>
    </source>
</evidence>
<keyword evidence="13 14" id="KW-0472">Membrane</keyword>
<dbReference type="OrthoDB" id="2359336at2"/>
<protein>
    <recommendedName>
        <fullName evidence="3">histidine kinase</fullName>
        <ecNumber evidence="3">2.7.13.3</ecNumber>
    </recommendedName>
</protein>
<dbReference type="InterPro" id="IPR036097">
    <property type="entry name" value="HisK_dim/P_sf"/>
</dbReference>
<dbReference type="SUPFAM" id="SSF47384">
    <property type="entry name" value="Homodimeric domain of signal transducing histidine kinase"/>
    <property type="match status" value="1"/>
</dbReference>
<dbReference type="AlphaFoldDB" id="I7K579"/>
<evidence type="ECO:0000256" key="5">
    <source>
        <dbReference type="ARBA" id="ARBA00022553"/>
    </source>
</evidence>
<dbReference type="Gene3D" id="1.10.287.130">
    <property type="match status" value="1"/>
</dbReference>
<keyword evidence="18" id="KW-1185">Reference proteome</keyword>
<dbReference type="CDD" id="cd00082">
    <property type="entry name" value="HisKA"/>
    <property type="match status" value="1"/>
</dbReference>
<gene>
    <name evidence="17" type="ORF">CAAU_0635</name>
</gene>
<evidence type="ECO:0000313" key="18">
    <source>
        <dbReference type="Proteomes" id="UP000007652"/>
    </source>
</evidence>
<dbReference type="SUPFAM" id="SSF55874">
    <property type="entry name" value="ATPase domain of HSP90 chaperone/DNA topoisomerase II/histidine kinase"/>
    <property type="match status" value="1"/>
</dbReference>
<dbReference type="Pfam" id="PF00512">
    <property type="entry name" value="HisKA"/>
    <property type="match status" value="1"/>
</dbReference>
<keyword evidence="6" id="KW-0808">Transferase</keyword>
<keyword evidence="9 17" id="KW-0418">Kinase</keyword>
<dbReference type="Pfam" id="PF02518">
    <property type="entry name" value="HATPase_c"/>
    <property type="match status" value="1"/>
</dbReference>
<dbReference type="CDD" id="cd06225">
    <property type="entry name" value="HAMP"/>
    <property type="match status" value="1"/>
</dbReference>
<reference evidence="17 18" key="1">
    <citation type="journal article" date="2011" name="J. Bacteriol.">
        <title>Draft genome sequence of Caloramator australicus strain RC3T, a thermoanaerobe from the Great Artesian Basin of Australia.</title>
        <authorList>
            <person name="Ogg C.D."/>
            <person name="Patel B.K.C."/>
        </authorList>
    </citation>
    <scope>NUCLEOTIDE SEQUENCE [LARGE SCALE GENOMIC DNA]</scope>
    <source>
        <strain evidence="17 18">RC3</strain>
    </source>
</reference>
<keyword evidence="5" id="KW-0597">Phosphoprotein</keyword>
<accession>I7K579</accession>
<evidence type="ECO:0000256" key="9">
    <source>
        <dbReference type="ARBA" id="ARBA00022777"/>
    </source>
</evidence>
<evidence type="ECO:0000256" key="10">
    <source>
        <dbReference type="ARBA" id="ARBA00022840"/>
    </source>
</evidence>
<keyword evidence="10" id="KW-0067">ATP-binding</keyword>
<dbReference type="STRING" id="857293.CAAU_0635"/>
<evidence type="ECO:0000256" key="7">
    <source>
        <dbReference type="ARBA" id="ARBA00022692"/>
    </source>
</evidence>
<dbReference type="SMART" id="SM00387">
    <property type="entry name" value="HATPase_c"/>
    <property type="match status" value="1"/>
</dbReference>
<comment type="subcellular location">
    <subcellularLocation>
        <location evidence="2">Cell membrane</location>
        <topology evidence="2">Multi-pass membrane protein</topology>
    </subcellularLocation>
</comment>
<proteinExistence type="predicted"/>
<evidence type="ECO:0000256" key="13">
    <source>
        <dbReference type="ARBA" id="ARBA00023136"/>
    </source>
</evidence>
<dbReference type="InterPro" id="IPR036890">
    <property type="entry name" value="HATPase_C_sf"/>
</dbReference>
<dbReference type="Pfam" id="PF00672">
    <property type="entry name" value="HAMP"/>
    <property type="match status" value="1"/>
</dbReference>
<dbReference type="Gene3D" id="6.10.340.10">
    <property type="match status" value="1"/>
</dbReference>
<evidence type="ECO:0000256" key="1">
    <source>
        <dbReference type="ARBA" id="ARBA00000085"/>
    </source>
</evidence>
<keyword evidence="12" id="KW-0902">Two-component regulatory system</keyword>
<evidence type="ECO:0000256" key="3">
    <source>
        <dbReference type="ARBA" id="ARBA00012438"/>
    </source>
</evidence>
<evidence type="ECO:0000259" key="15">
    <source>
        <dbReference type="PROSITE" id="PS50109"/>
    </source>
</evidence>
<keyword evidence="7 14" id="KW-0812">Transmembrane</keyword>
<organism evidence="17 18">
    <name type="scientific">Caloramator australicus RC3</name>
    <dbReference type="NCBI Taxonomy" id="857293"/>
    <lineage>
        <taxon>Bacteria</taxon>
        <taxon>Bacillati</taxon>
        <taxon>Bacillota</taxon>
        <taxon>Clostridia</taxon>
        <taxon>Eubacteriales</taxon>
        <taxon>Clostridiaceae</taxon>
        <taxon>Caloramator</taxon>
    </lineage>
</organism>
<dbReference type="PANTHER" id="PTHR45528:SF1">
    <property type="entry name" value="SENSOR HISTIDINE KINASE CPXA"/>
    <property type="match status" value="1"/>
</dbReference>
<evidence type="ECO:0000256" key="8">
    <source>
        <dbReference type="ARBA" id="ARBA00022741"/>
    </source>
</evidence>
<dbReference type="EC" id="2.7.13.3" evidence="3"/>
<evidence type="ECO:0000256" key="2">
    <source>
        <dbReference type="ARBA" id="ARBA00004651"/>
    </source>
</evidence>
<sequence length="463" mass="53199">MTGIKKRWVKDYIIGIIVILIVFNLSFALIIRNYYYSSLRQLLINKVNTSTEFFNRYFTDKEKITFLLKNYVEDYSFDEDFIIQVWDTKGKVLFCSSGLNYAENLQSDYILALQDKVHSSIYINNITMEKLIAASAPIKVDGSIVGILRIITSLREVDSRIKYYITFAIFISFVLVIFLFILSLTFSKSIIEPIKDINEVAKKMARGNFDVKITTKYNDEIRELAETLNYMANEIKRMQNLKSEFISSVSHELRTPLTSIKGWSETILTSDFNDLEEIKQGLKIITKEVDRLSDMVEDLLDFSKLEGGKIKLNLENFSLNQEIHDICNLYKGKANNKGLKITEELDENDIILADKFRIRQVIINLIDNAVKFSKQDGSILIRTIREKHAVKIIVEDDGIGIPIEKIDKVKEKFYKIDIKKEGSGLGLAICDEIIRLHKGDIVIESNEGLGTKVTIYLPQNEVS</sequence>
<keyword evidence="8" id="KW-0547">Nucleotide-binding</keyword>
<dbReference type="GO" id="GO:0005886">
    <property type="term" value="C:plasma membrane"/>
    <property type="evidence" value="ECO:0007669"/>
    <property type="project" value="UniProtKB-SubCell"/>
</dbReference>
<feature type="domain" description="Histidine kinase" evidence="15">
    <location>
        <begin position="248"/>
        <end position="461"/>
    </location>
</feature>
<dbReference type="Proteomes" id="UP000007652">
    <property type="component" value="Unassembled WGS sequence"/>
</dbReference>
<dbReference type="InterPro" id="IPR003661">
    <property type="entry name" value="HisK_dim/P_dom"/>
</dbReference>
<dbReference type="GO" id="GO:0000155">
    <property type="term" value="F:phosphorelay sensor kinase activity"/>
    <property type="evidence" value="ECO:0007669"/>
    <property type="project" value="InterPro"/>
</dbReference>
<comment type="catalytic activity">
    <reaction evidence="1">
        <text>ATP + protein L-histidine = ADP + protein N-phospho-L-histidine.</text>
        <dbReference type="EC" id="2.7.13.3"/>
    </reaction>
</comment>
<dbReference type="FunFam" id="1.10.287.130:FF:000001">
    <property type="entry name" value="Two-component sensor histidine kinase"/>
    <property type="match status" value="1"/>
</dbReference>
<feature type="transmembrane region" description="Helical" evidence="14">
    <location>
        <begin position="163"/>
        <end position="186"/>
    </location>
</feature>
<dbReference type="RefSeq" id="WP_008907997.1">
    <property type="nucleotide sequence ID" value="NZ_CAKP01000027.1"/>
</dbReference>
<keyword evidence="4" id="KW-1003">Cell membrane</keyword>
<evidence type="ECO:0000256" key="11">
    <source>
        <dbReference type="ARBA" id="ARBA00022989"/>
    </source>
</evidence>
<dbReference type="CDD" id="cd00075">
    <property type="entry name" value="HATPase"/>
    <property type="match status" value="1"/>
</dbReference>
<keyword evidence="11 14" id="KW-1133">Transmembrane helix</keyword>
<dbReference type="SMART" id="SM00304">
    <property type="entry name" value="HAMP"/>
    <property type="match status" value="1"/>
</dbReference>
<evidence type="ECO:0000259" key="16">
    <source>
        <dbReference type="PROSITE" id="PS50885"/>
    </source>
</evidence>
<dbReference type="PROSITE" id="PS50109">
    <property type="entry name" value="HIS_KIN"/>
    <property type="match status" value="1"/>
</dbReference>
<feature type="transmembrane region" description="Helical" evidence="14">
    <location>
        <begin position="12"/>
        <end position="31"/>
    </location>
</feature>
<dbReference type="SUPFAM" id="SSF158472">
    <property type="entry name" value="HAMP domain-like"/>
    <property type="match status" value="1"/>
</dbReference>
<evidence type="ECO:0000256" key="6">
    <source>
        <dbReference type="ARBA" id="ARBA00022679"/>
    </source>
</evidence>
<dbReference type="FunFam" id="3.30.565.10:FF:000006">
    <property type="entry name" value="Sensor histidine kinase WalK"/>
    <property type="match status" value="1"/>
</dbReference>
<dbReference type="PROSITE" id="PS50885">
    <property type="entry name" value="HAMP"/>
    <property type="match status" value="1"/>
</dbReference>
<dbReference type="GO" id="GO:0005524">
    <property type="term" value="F:ATP binding"/>
    <property type="evidence" value="ECO:0007669"/>
    <property type="project" value="UniProtKB-KW"/>
</dbReference>
<dbReference type="PRINTS" id="PR00344">
    <property type="entry name" value="BCTRLSENSOR"/>
</dbReference>
<dbReference type="InterPro" id="IPR050398">
    <property type="entry name" value="HssS/ArlS-like"/>
</dbReference>
<dbReference type="PANTHER" id="PTHR45528">
    <property type="entry name" value="SENSOR HISTIDINE KINASE CPXA"/>
    <property type="match status" value="1"/>
</dbReference>
<dbReference type="InterPro" id="IPR003594">
    <property type="entry name" value="HATPase_dom"/>
</dbReference>
<dbReference type="InterPro" id="IPR004358">
    <property type="entry name" value="Sig_transdc_His_kin-like_C"/>
</dbReference>
<evidence type="ECO:0000256" key="14">
    <source>
        <dbReference type="SAM" id="Phobius"/>
    </source>
</evidence>
<dbReference type="SMART" id="SM00388">
    <property type="entry name" value="HisKA"/>
    <property type="match status" value="1"/>
</dbReference>
<dbReference type="EMBL" id="CAKP01000027">
    <property type="protein sequence ID" value="CCJ32719.1"/>
    <property type="molecule type" value="Genomic_DNA"/>
</dbReference>
<dbReference type="Gene3D" id="3.30.565.10">
    <property type="entry name" value="Histidine kinase-like ATPase, C-terminal domain"/>
    <property type="match status" value="1"/>
</dbReference>
<dbReference type="InterPro" id="IPR005467">
    <property type="entry name" value="His_kinase_dom"/>
</dbReference>
<dbReference type="InterPro" id="IPR003660">
    <property type="entry name" value="HAMP_dom"/>
</dbReference>
<evidence type="ECO:0000256" key="4">
    <source>
        <dbReference type="ARBA" id="ARBA00022475"/>
    </source>
</evidence>
<evidence type="ECO:0000313" key="17">
    <source>
        <dbReference type="EMBL" id="CCJ32719.1"/>
    </source>
</evidence>
<feature type="domain" description="HAMP" evidence="16">
    <location>
        <begin position="188"/>
        <end position="240"/>
    </location>
</feature>